<evidence type="ECO:0000313" key="2">
    <source>
        <dbReference type="Proteomes" id="UP000034164"/>
    </source>
</evidence>
<name>A0A0G2IYP6_9EURO</name>
<sequence>MNYKHCTLFCLMTLTDDFKFKHALNSQLLFSENISALISAFAQKLLDLCRDSSMNSEHVMIHTESVSIDEN</sequence>
<dbReference type="Proteomes" id="UP000034164">
    <property type="component" value="Unassembled WGS sequence"/>
</dbReference>
<comment type="caution">
    <text evidence="1">The sequence shown here is derived from an EMBL/GenBank/DDBJ whole genome shotgun (WGS) entry which is preliminary data.</text>
</comment>
<evidence type="ECO:0000313" key="1">
    <source>
        <dbReference type="EMBL" id="KKZ60769.1"/>
    </source>
</evidence>
<dbReference type="AlphaFoldDB" id="A0A0G2IYP6"/>
<accession>A0A0G2IYP6</accession>
<reference evidence="2" key="1">
    <citation type="journal article" date="2015" name="PLoS Genet.">
        <title>The dynamic genome and transcriptome of the human fungal pathogen Blastomyces and close relative Emmonsia.</title>
        <authorList>
            <person name="Munoz J.F."/>
            <person name="Gauthier G.M."/>
            <person name="Desjardins C.A."/>
            <person name="Gallo J.E."/>
            <person name="Holder J."/>
            <person name="Sullivan T.D."/>
            <person name="Marty A.J."/>
            <person name="Carmen J.C."/>
            <person name="Chen Z."/>
            <person name="Ding L."/>
            <person name="Gujja S."/>
            <person name="Magrini V."/>
            <person name="Misas E."/>
            <person name="Mitreva M."/>
            <person name="Priest M."/>
            <person name="Saif S."/>
            <person name="Whiston E.A."/>
            <person name="Young S."/>
            <person name="Zeng Q."/>
            <person name="Goldman W.E."/>
            <person name="Mardis E.R."/>
            <person name="Taylor J.W."/>
            <person name="McEwen J.G."/>
            <person name="Clay O.K."/>
            <person name="Klein B.S."/>
            <person name="Cuomo C.A."/>
        </authorList>
    </citation>
    <scope>NUCLEOTIDE SEQUENCE [LARGE SCALE GENOMIC DNA]</scope>
    <source>
        <strain evidence="2">UAMH 3008</strain>
    </source>
</reference>
<dbReference type="EMBL" id="LCZI01001451">
    <property type="protein sequence ID" value="KKZ60769.1"/>
    <property type="molecule type" value="Genomic_DNA"/>
</dbReference>
<dbReference type="VEuPathDB" id="FungiDB:EMCG_04558"/>
<protein>
    <submittedName>
        <fullName evidence="1">Uncharacterized protein</fullName>
    </submittedName>
</protein>
<dbReference type="OrthoDB" id="4188860at2759"/>
<proteinExistence type="predicted"/>
<organism evidence="1 2">
    <name type="scientific">[Emmonsia] crescens</name>
    <dbReference type="NCBI Taxonomy" id="73230"/>
    <lineage>
        <taxon>Eukaryota</taxon>
        <taxon>Fungi</taxon>
        <taxon>Dikarya</taxon>
        <taxon>Ascomycota</taxon>
        <taxon>Pezizomycotina</taxon>
        <taxon>Eurotiomycetes</taxon>
        <taxon>Eurotiomycetidae</taxon>
        <taxon>Onygenales</taxon>
        <taxon>Ajellomycetaceae</taxon>
        <taxon>Emergomyces</taxon>
    </lineage>
</organism>
<gene>
    <name evidence="1" type="ORF">EMCG_04558</name>
</gene>